<reference evidence="2" key="1">
    <citation type="submission" date="2020-06" db="EMBL/GenBank/DDBJ databases">
        <authorList>
            <consortium name="Plant Systems Biology data submission"/>
        </authorList>
    </citation>
    <scope>NUCLEOTIDE SEQUENCE</scope>
    <source>
        <strain evidence="2">D6</strain>
    </source>
</reference>
<name>A0A9N8HI48_9STRA</name>
<gene>
    <name evidence="2" type="ORF">SEMRO_676_G185750.1</name>
</gene>
<evidence type="ECO:0000313" key="2">
    <source>
        <dbReference type="EMBL" id="CAB9514826.1"/>
    </source>
</evidence>
<keyword evidence="1" id="KW-0732">Signal</keyword>
<proteinExistence type="predicted"/>
<comment type="caution">
    <text evidence="2">The sequence shown here is derived from an EMBL/GenBank/DDBJ whole genome shotgun (WGS) entry which is preliminary data.</text>
</comment>
<dbReference type="EMBL" id="CAICTM010000675">
    <property type="protein sequence ID" value="CAB9514826.1"/>
    <property type="molecule type" value="Genomic_DNA"/>
</dbReference>
<evidence type="ECO:0000313" key="3">
    <source>
        <dbReference type="Proteomes" id="UP001153069"/>
    </source>
</evidence>
<dbReference type="OrthoDB" id="4405280at2759"/>
<feature type="signal peptide" evidence="1">
    <location>
        <begin position="1"/>
        <end position="19"/>
    </location>
</feature>
<dbReference type="Proteomes" id="UP001153069">
    <property type="component" value="Unassembled WGS sequence"/>
</dbReference>
<dbReference type="AlphaFoldDB" id="A0A9N8HI48"/>
<keyword evidence="3" id="KW-1185">Reference proteome</keyword>
<evidence type="ECO:0000256" key="1">
    <source>
        <dbReference type="SAM" id="SignalP"/>
    </source>
</evidence>
<organism evidence="2 3">
    <name type="scientific">Seminavis robusta</name>
    <dbReference type="NCBI Taxonomy" id="568900"/>
    <lineage>
        <taxon>Eukaryota</taxon>
        <taxon>Sar</taxon>
        <taxon>Stramenopiles</taxon>
        <taxon>Ochrophyta</taxon>
        <taxon>Bacillariophyta</taxon>
        <taxon>Bacillariophyceae</taxon>
        <taxon>Bacillariophycidae</taxon>
        <taxon>Naviculales</taxon>
        <taxon>Naviculaceae</taxon>
        <taxon>Seminavis</taxon>
    </lineage>
</organism>
<sequence>MMKLTGLFLSALLVGSSSATEKSLLLEQGRQLTDECDMYGYGCPPDKWCDVDELKCYRKRNPGERCNRDEKCLSENCVHNACRGTADPCLLIDCPWGTYCDNGQCVDDLCNHDHDCPQNEYCRNNGQCVRCFLDTHCASNSINKFCKSYECVGCRYDSHCLQGEKCMDLQCVNEGMCYGDDDCFNNWYCNNQGQCVECYRDNQCNQNQKCEDNYCVDIAHCYSDNECQNGWHCNSHGYCVECWLDNQCGQNEVCVNDQCIVHVECVNDNDCNHNEYCTSDNECEPKCYHSHDCAHGYWCDLYIHQCVALLQNGAICDYHDECESGWCRPRNNHPDICRAKKNNGASCNDDVECQSDFCYNGNCRSNLPVGDTCDYHHECDSGLNCLCTTWTCGYLKPAGASCDDNCECASDWCNNFYCRNRKGLGETCNGDWQCESGSCDNYDCGYWFMTYHCGSDTCVPVMGNIGDYCTQDYQCKSDRCRQHACRSSPGGGQHDW</sequence>
<feature type="chain" id="PRO_5040231691" evidence="1">
    <location>
        <begin position="20"/>
        <end position="496"/>
    </location>
</feature>
<protein>
    <submittedName>
        <fullName evidence="2">Inherit from KOG: fibrinogen</fullName>
    </submittedName>
</protein>
<accession>A0A9N8HI48</accession>